<sequence length="297" mass="31752">MVSTHSQSQYITDFTPKAMEPGKSPLALLAKTCETIGLPETPSKKTSSTEKKDSNVSKKTSPRSTPASKEAPSMTFPGLPKPGAFPQMPPMPFPFFNPMMPYPMPFPAFPMARMPCPFAMMRQPCLTPGCIQCTPTSSASGAAAAAAAADMMHPLFNAYSYQSLLASAAAASQHQQQQSTPKASTSTAKTHKCNWMESSGVCGKKFADEEELANHVKSIHTPSPPASTENKPASPGGPMKTPTSRPASSASTSARFNPYAKPVTTPMMAMPPQLNPLMLPFPLQAMYTQRLMSSMPQ</sequence>
<dbReference type="AlphaFoldDB" id="A0A9P1INZ2"/>
<evidence type="ECO:0000256" key="3">
    <source>
        <dbReference type="ARBA" id="ARBA00022771"/>
    </source>
</evidence>
<comment type="caution">
    <text evidence="8">The sequence shown here is derived from an EMBL/GenBank/DDBJ whole genome shotgun (WGS) entry which is preliminary data.</text>
</comment>
<dbReference type="GO" id="GO:0005634">
    <property type="term" value="C:nucleus"/>
    <property type="evidence" value="ECO:0007669"/>
    <property type="project" value="TreeGrafter"/>
</dbReference>
<dbReference type="InterPro" id="IPR051520">
    <property type="entry name" value="Elbow/Noc_ZnFinger"/>
</dbReference>
<evidence type="ECO:0000256" key="4">
    <source>
        <dbReference type="ARBA" id="ARBA00022833"/>
    </source>
</evidence>
<feature type="compositionally biased region" description="Polar residues" evidence="6">
    <location>
        <begin position="57"/>
        <end position="67"/>
    </location>
</feature>
<evidence type="ECO:0000313" key="9">
    <source>
        <dbReference type="Proteomes" id="UP001152747"/>
    </source>
</evidence>
<comment type="similarity">
    <text evidence="1">Belongs to the Elbow/Noc family.</text>
</comment>
<keyword evidence="2" id="KW-0479">Metal-binding</keyword>
<organism evidence="8 9">
    <name type="scientific">Caenorhabditis angaria</name>
    <dbReference type="NCBI Taxonomy" id="860376"/>
    <lineage>
        <taxon>Eukaryota</taxon>
        <taxon>Metazoa</taxon>
        <taxon>Ecdysozoa</taxon>
        <taxon>Nematoda</taxon>
        <taxon>Chromadorea</taxon>
        <taxon>Rhabditida</taxon>
        <taxon>Rhabditina</taxon>
        <taxon>Rhabditomorpha</taxon>
        <taxon>Rhabditoidea</taxon>
        <taxon>Rhabditidae</taxon>
        <taxon>Peloderinae</taxon>
        <taxon>Caenorhabditis</taxon>
    </lineage>
</organism>
<proteinExistence type="inferred from homology"/>
<feature type="domain" description="C2H2-type" evidence="7">
    <location>
        <begin position="191"/>
        <end position="225"/>
    </location>
</feature>
<dbReference type="Gene3D" id="3.30.160.60">
    <property type="entry name" value="Classic Zinc Finger"/>
    <property type="match status" value="1"/>
</dbReference>
<accession>A0A9P1INZ2</accession>
<dbReference type="GO" id="GO:0008270">
    <property type="term" value="F:zinc ion binding"/>
    <property type="evidence" value="ECO:0007669"/>
    <property type="project" value="UniProtKB-KW"/>
</dbReference>
<feature type="compositionally biased region" description="Polar residues" evidence="6">
    <location>
        <begin position="1"/>
        <end position="12"/>
    </location>
</feature>
<feature type="compositionally biased region" description="Basic and acidic residues" evidence="6">
    <location>
        <begin position="47"/>
        <end position="56"/>
    </location>
</feature>
<keyword evidence="4" id="KW-0862">Zinc</keyword>
<keyword evidence="9" id="KW-1185">Reference proteome</keyword>
<evidence type="ECO:0000256" key="1">
    <source>
        <dbReference type="ARBA" id="ARBA00010144"/>
    </source>
</evidence>
<dbReference type="PANTHER" id="PTHR12522">
    <property type="entry name" value="ZINC-FINGER PROTEIN NOLZ1-RELATED"/>
    <property type="match status" value="1"/>
</dbReference>
<evidence type="ECO:0000256" key="6">
    <source>
        <dbReference type="SAM" id="MobiDB-lite"/>
    </source>
</evidence>
<evidence type="ECO:0000259" key="7">
    <source>
        <dbReference type="PROSITE" id="PS50157"/>
    </source>
</evidence>
<dbReference type="GO" id="GO:0045892">
    <property type="term" value="P:negative regulation of DNA-templated transcription"/>
    <property type="evidence" value="ECO:0007669"/>
    <property type="project" value="TreeGrafter"/>
</dbReference>
<dbReference type="PANTHER" id="PTHR12522:SF4">
    <property type="entry name" value="ZINC FINGER PROTEIN ELBOW"/>
    <property type="match status" value="1"/>
</dbReference>
<gene>
    <name evidence="8" type="ORF">CAMP_LOCUS11920</name>
</gene>
<dbReference type="InterPro" id="IPR013087">
    <property type="entry name" value="Znf_C2H2_type"/>
</dbReference>
<protein>
    <recommendedName>
        <fullName evidence="7">C2H2-type domain-containing protein</fullName>
    </recommendedName>
</protein>
<dbReference type="PROSITE" id="PS50157">
    <property type="entry name" value="ZINC_FINGER_C2H2_2"/>
    <property type="match status" value="1"/>
</dbReference>
<dbReference type="EMBL" id="CANHGI010000004">
    <property type="protein sequence ID" value="CAI5449283.1"/>
    <property type="molecule type" value="Genomic_DNA"/>
</dbReference>
<dbReference type="Proteomes" id="UP001152747">
    <property type="component" value="Unassembled WGS sequence"/>
</dbReference>
<dbReference type="OrthoDB" id="5874052at2759"/>
<evidence type="ECO:0000256" key="5">
    <source>
        <dbReference type="PROSITE-ProRule" id="PRU00042"/>
    </source>
</evidence>
<feature type="compositionally biased region" description="Low complexity" evidence="6">
    <location>
        <begin position="241"/>
        <end position="255"/>
    </location>
</feature>
<feature type="region of interest" description="Disordered" evidence="6">
    <location>
        <begin position="217"/>
        <end position="258"/>
    </location>
</feature>
<keyword evidence="3 5" id="KW-0863">Zinc-finger</keyword>
<evidence type="ECO:0000313" key="8">
    <source>
        <dbReference type="EMBL" id="CAI5449283.1"/>
    </source>
</evidence>
<feature type="region of interest" description="Disordered" evidence="6">
    <location>
        <begin position="1"/>
        <end position="83"/>
    </location>
</feature>
<evidence type="ECO:0000256" key="2">
    <source>
        <dbReference type="ARBA" id="ARBA00022723"/>
    </source>
</evidence>
<reference evidence="8" key="1">
    <citation type="submission" date="2022-11" db="EMBL/GenBank/DDBJ databases">
        <authorList>
            <person name="Kikuchi T."/>
        </authorList>
    </citation>
    <scope>NUCLEOTIDE SEQUENCE</scope>
    <source>
        <strain evidence="8">PS1010</strain>
    </source>
</reference>
<name>A0A9P1INZ2_9PELO</name>